<dbReference type="GO" id="GO:0032357">
    <property type="term" value="F:oxidized purine DNA binding"/>
    <property type="evidence" value="ECO:0007669"/>
    <property type="project" value="TreeGrafter"/>
</dbReference>
<dbReference type="PANTHER" id="PTHR42944">
    <property type="entry name" value="ADENINE DNA GLYCOSYLASE"/>
    <property type="match status" value="1"/>
</dbReference>
<evidence type="ECO:0000256" key="13">
    <source>
        <dbReference type="ARBA" id="ARBA00023295"/>
    </source>
</evidence>
<dbReference type="STRING" id="758820.SAMN00777080_1163"/>
<keyword evidence="8 14" id="KW-0227">DNA damage</keyword>
<dbReference type="InterPro" id="IPR023170">
    <property type="entry name" value="HhH_base_excis_C"/>
</dbReference>
<organism evidence="16 17">
    <name type="scientific">Aquiflexum balticum DSM 16537</name>
    <dbReference type="NCBI Taxonomy" id="758820"/>
    <lineage>
        <taxon>Bacteria</taxon>
        <taxon>Pseudomonadati</taxon>
        <taxon>Bacteroidota</taxon>
        <taxon>Cytophagia</taxon>
        <taxon>Cytophagales</taxon>
        <taxon>Cyclobacteriaceae</taxon>
        <taxon>Aquiflexum</taxon>
    </lineage>
</organism>
<dbReference type="InterPro" id="IPR044298">
    <property type="entry name" value="MIG/MutY"/>
</dbReference>
<dbReference type="GO" id="GO:0051539">
    <property type="term" value="F:4 iron, 4 sulfur cluster binding"/>
    <property type="evidence" value="ECO:0007669"/>
    <property type="project" value="UniProtKB-UniRule"/>
</dbReference>
<dbReference type="InterPro" id="IPR000445">
    <property type="entry name" value="HhH_motif"/>
</dbReference>
<evidence type="ECO:0000256" key="9">
    <source>
        <dbReference type="ARBA" id="ARBA00022801"/>
    </source>
</evidence>
<dbReference type="InterPro" id="IPR011257">
    <property type="entry name" value="DNA_glycosylase"/>
</dbReference>
<keyword evidence="12" id="KW-0234">DNA repair</keyword>
<dbReference type="GO" id="GO:0006284">
    <property type="term" value="P:base-excision repair"/>
    <property type="evidence" value="ECO:0007669"/>
    <property type="project" value="UniProtKB-UniRule"/>
</dbReference>
<evidence type="ECO:0000256" key="7">
    <source>
        <dbReference type="ARBA" id="ARBA00022723"/>
    </source>
</evidence>
<evidence type="ECO:0000256" key="12">
    <source>
        <dbReference type="ARBA" id="ARBA00023204"/>
    </source>
</evidence>
<comment type="cofactor">
    <cofactor evidence="14">
        <name>[4Fe-4S] cluster</name>
        <dbReference type="ChEBI" id="CHEBI:49883"/>
    </cofactor>
    <text evidence="14">Binds 1 [4Fe-4S] cluster.</text>
</comment>
<dbReference type="EC" id="3.2.2.31" evidence="4 14"/>
<keyword evidence="13 14" id="KW-0326">Glycosidase</keyword>
<evidence type="ECO:0000256" key="2">
    <source>
        <dbReference type="ARBA" id="ARBA00002933"/>
    </source>
</evidence>
<evidence type="ECO:0000256" key="3">
    <source>
        <dbReference type="ARBA" id="ARBA00008343"/>
    </source>
</evidence>
<dbReference type="CDD" id="cd00056">
    <property type="entry name" value="ENDO3c"/>
    <property type="match status" value="1"/>
</dbReference>
<gene>
    <name evidence="16" type="ORF">SAMN00777080_1163</name>
</gene>
<dbReference type="InterPro" id="IPR029119">
    <property type="entry name" value="MutY_C"/>
</dbReference>
<accession>A0A1W2H1V9</accession>
<comment type="function">
    <text evidence="2">Adenine glycosylase active on G-A mispairs. MutY also corrects error-prone DNA synthesis past GO lesions which are due to the oxidatively damaged form of guanine: 7,8-dihydro-8-oxoguanine (8-oxo-dGTP).</text>
</comment>
<keyword evidence="6" id="KW-0004">4Fe-4S</keyword>
<evidence type="ECO:0000256" key="1">
    <source>
        <dbReference type="ARBA" id="ARBA00000843"/>
    </source>
</evidence>
<sequence>MNFEAFVHRLLEWYPHNRRDLPWRNTQNPYIIWLSEIILQQTRVAQGLPYFEKYLQNYPNVEDLANAPAEEVMRLWQGLGYYSRARNLHQCAKEITEKFDGDFPGDYKGLLKLKGVGNYTAAAIASFAYGEKIAVVDGNVFRVLSRYFGISTDIASSSGKKEFESLANNLIPEDKPGEFNQAIMEFGALQCVPKNPDCEHCSLKTGCFAYKHKLVGDLPVKINKLKIRDRHFLYSYIVCGQQVVVKQRGKGDIWEGLFDFPMEESKIKIDKDSLDSFIANEIKEFGTQIVYNPESSFKHILTHQRIFATFVKIIVEKDALSKLQSWVNAKGYRLVDFENLEKLAKPRLILKFLNLEI</sequence>
<dbReference type="InterPro" id="IPR005760">
    <property type="entry name" value="A/G_AdeGlyc_MutY"/>
</dbReference>
<feature type="domain" description="HhH-GPD" evidence="15">
    <location>
        <begin position="38"/>
        <end position="189"/>
    </location>
</feature>
<keyword evidence="17" id="KW-1185">Reference proteome</keyword>
<keyword evidence="10 14" id="KW-0408">Iron</keyword>
<evidence type="ECO:0000259" key="15">
    <source>
        <dbReference type="SMART" id="SM00478"/>
    </source>
</evidence>
<proteinExistence type="inferred from homology"/>
<dbReference type="Pfam" id="PF14815">
    <property type="entry name" value="NUDIX_4"/>
    <property type="match status" value="1"/>
</dbReference>
<dbReference type="Proteomes" id="UP000192333">
    <property type="component" value="Chromosome I"/>
</dbReference>
<dbReference type="SUPFAM" id="SSF48150">
    <property type="entry name" value="DNA-glycosylase"/>
    <property type="match status" value="1"/>
</dbReference>
<evidence type="ECO:0000256" key="8">
    <source>
        <dbReference type="ARBA" id="ARBA00022763"/>
    </source>
</evidence>
<dbReference type="GO" id="GO:0034039">
    <property type="term" value="F:8-oxo-7,8-dihydroguanine DNA N-glycosylase activity"/>
    <property type="evidence" value="ECO:0007669"/>
    <property type="project" value="TreeGrafter"/>
</dbReference>
<comment type="catalytic activity">
    <reaction evidence="1 14">
        <text>Hydrolyzes free adenine bases from 7,8-dihydro-8-oxoguanine:adenine mismatched double-stranded DNA, leaving an apurinic site.</text>
        <dbReference type="EC" id="3.2.2.31"/>
    </reaction>
</comment>
<dbReference type="AlphaFoldDB" id="A0A1W2H1V9"/>
<dbReference type="SUPFAM" id="SSF55811">
    <property type="entry name" value="Nudix"/>
    <property type="match status" value="1"/>
</dbReference>
<keyword evidence="7" id="KW-0479">Metal-binding</keyword>
<dbReference type="Gene3D" id="3.90.79.10">
    <property type="entry name" value="Nucleoside Triphosphate Pyrophosphohydrolase"/>
    <property type="match status" value="1"/>
</dbReference>
<dbReference type="GO" id="GO:0006298">
    <property type="term" value="P:mismatch repair"/>
    <property type="evidence" value="ECO:0007669"/>
    <property type="project" value="TreeGrafter"/>
</dbReference>
<dbReference type="RefSeq" id="WP_084119384.1">
    <property type="nucleotide sequence ID" value="NZ_LT838813.1"/>
</dbReference>
<dbReference type="Pfam" id="PF00633">
    <property type="entry name" value="HHH"/>
    <property type="match status" value="1"/>
</dbReference>
<evidence type="ECO:0000256" key="6">
    <source>
        <dbReference type="ARBA" id="ARBA00022485"/>
    </source>
</evidence>
<dbReference type="Gene3D" id="1.10.1670.10">
    <property type="entry name" value="Helix-hairpin-Helix base-excision DNA repair enzymes (C-terminal)"/>
    <property type="match status" value="1"/>
</dbReference>
<comment type="similarity">
    <text evidence="3 14">Belongs to the Nth/MutY family.</text>
</comment>
<dbReference type="EMBL" id="LT838813">
    <property type="protein sequence ID" value="SMD42602.1"/>
    <property type="molecule type" value="Genomic_DNA"/>
</dbReference>
<keyword evidence="9" id="KW-0378">Hydrolase</keyword>
<dbReference type="Pfam" id="PF00730">
    <property type="entry name" value="HhH-GPD"/>
    <property type="match status" value="1"/>
</dbReference>
<evidence type="ECO:0000256" key="4">
    <source>
        <dbReference type="ARBA" id="ARBA00012045"/>
    </source>
</evidence>
<evidence type="ECO:0000313" key="17">
    <source>
        <dbReference type="Proteomes" id="UP000192333"/>
    </source>
</evidence>
<dbReference type="GO" id="GO:0000701">
    <property type="term" value="F:purine-specific mismatch base pair DNA N-glycosylase activity"/>
    <property type="evidence" value="ECO:0007669"/>
    <property type="project" value="UniProtKB-EC"/>
</dbReference>
<evidence type="ECO:0000256" key="5">
    <source>
        <dbReference type="ARBA" id="ARBA00022023"/>
    </source>
</evidence>
<dbReference type="SMART" id="SM00478">
    <property type="entry name" value="ENDO3c"/>
    <property type="match status" value="1"/>
</dbReference>
<reference evidence="17" key="1">
    <citation type="submission" date="2017-04" db="EMBL/GenBank/DDBJ databases">
        <authorList>
            <person name="Varghese N."/>
            <person name="Submissions S."/>
        </authorList>
    </citation>
    <scope>NUCLEOTIDE SEQUENCE [LARGE SCALE GENOMIC DNA]</scope>
    <source>
        <strain evidence="17">DSM 16537</strain>
    </source>
</reference>
<dbReference type="GO" id="GO:0046872">
    <property type="term" value="F:metal ion binding"/>
    <property type="evidence" value="ECO:0007669"/>
    <property type="project" value="UniProtKB-UniRule"/>
</dbReference>
<dbReference type="NCBIfam" id="TIGR01084">
    <property type="entry name" value="mutY"/>
    <property type="match status" value="1"/>
</dbReference>
<dbReference type="Gene3D" id="1.10.340.30">
    <property type="entry name" value="Hypothetical protein, domain 2"/>
    <property type="match status" value="1"/>
</dbReference>
<name>A0A1W2H1V9_9BACT</name>
<dbReference type="FunFam" id="1.10.340.30:FF:000002">
    <property type="entry name" value="Adenine DNA glycosylase"/>
    <property type="match status" value="1"/>
</dbReference>
<evidence type="ECO:0000313" key="16">
    <source>
        <dbReference type="EMBL" id="SMD42602.1"/>
    </source>
</evidence>
<keyword evidence="11" id="KW-0411">Iron-sulfur</keyword>
<dbReference type="CDD" id="cd03431">
    <property type="entry name" value="NUDIX_DNA_Glycosylase_C-MutY"/>
    <property type="match status" value="1"/>
</dbReference>
<evidence type="ECO:0000256" key="14">
    <source>
        <dbReference type="RuleBase" id="RU365096"/>
    </source>
</evidence>
<dbReference type="InterPro" id="IPR015797">
    <property type="entry name" value="NUDIX_hydrolase-like_dom_sf"/>
</dbReference>
<evidence type="ECO:0000256" key="11">
    <source>
        <dbReference type="ARBA" id="ARBA00023014"/>
    </source>
</evidence>
<dbReference type="GO" id="GO:0035485">
    <property type="term" value="F:adenine/guanine mispair binding"/>
    <property type="evidence" value="ECO:0007669"/>
    <property type="project" value="TreeGrafter"/>
</dbReference>
<evidence type="ECO:0000256" key="10">
    <source>
        <dbReference type="ARBA" id="ARBA00023004"/>
    </source>
</evidence>
<protein>
    <recommendedName>
        <fullName evidence="5 14">Adenine DNA glycosylase</fullName>
        <ecNumber evidence="4 14">3.2.2.31</ecNumber>
    </recommendedName>
</protein>
<dbReference type="PANTHER" id="PTHR42944:SF1">
    <property type="entry name" value="ADENINE DNA GLYCOSYLASE"/>
    <property type="match status" value="1"/>
</dbReference>
<dbReference type="OrthoDB" id="9802365at2"/>
<dbReference type="InterPro" id="IPR003265">
    <property type="entry name" value="HhH-GPD_domain"/>
</dbReference>